<gene>
    <name evidence="2" type="ORF">PV09_03663</name>
</gene>
<evidence type="ECO:0008006" key="4">
    <source>
        <dbReference type="Google" id="ProtNLM"/>
    </source>
</evidence>
<dbReference type="AlphaFoldDB" id="A0A0D1XQZ5"/>
<protein>
    <recommendedName>
        <fullName evidence="4">DUF1742-domain-containing protein</fullName>
    </recommendedName>
</protein>
<dbReference type="PANTHER" id="PTHR28218">
    <property type="entry name" value="VPS4-ASSOCIATED PROTEIN 1"/>
    <property type="match status" value="1"/>
</dbReference>
<dbReference type="Proteomes" id="UP000053259">
    <property type="component" value="Unassembled WGS sequence"/>
</dbReference>
<dbReference type="InParanoid" id="A0A0D1XQZ5"/>
<dbReference type="HOGENOM" id="CLU_088285_2_0_1"/>
<dbReference type="GO" id="GO:0005768">
    <property type="term" value="C:endosome"/>
    <property type="evidence" value="ECO:0007669"/>
    <property type="project" value="TreeGrafter"/>
</dbReference>
<dbReference type="STRING" id="253628.A0A0D1XQZ5"/>
<dbReference type="Pfam" id="PF08432">
    <property type="entry name" value="Vfa1"/>
    <property type="match status" value="1"/>
</dbReference>
<accession>A0A0D1XQZ5</accession>
<evidence type="ECO:0000313" key="2">
    <source>
        <dbReference type="EMBL" id="KIW05106.1"/>
    </source>
</evidence>
<evidence type="ECO:0000256" key="1">
    <source>
        <dbReference type="SAM" id="MobiDB-lite"/>
    </source>
</evidence>
<dbReference type="InterPro" id="IPR013640">
    <property type="entry name" value="Vfa1"/>
</dbReference>
<organism evidence="2 3">
    <name type="scientific">Verruconis gallopava</name>
    <dbReference type="NCBI Taxonomy" id="253628"/>
    <lineage>
        <taxon>Eukaryota</taxon>
        <taxon>Fungi</taxon>
        <taxon>Dikarya</taxon>
        <taxon>Ascomycota</taxon>
        <taxon>Pezizomycotina</taxon>
        <taxon>Dothideomycetes</taxon>
        <taxon>Pleosporomycetidae</taxon>
        <taxon>Venturiales</taxon>
        <taxon>Sympoventuriaceae</taxon>
        <taxon>Verruconis</taxon>
    </lineage>
</organism>
<dbReference type="VEuPathDB" id="FungiDB:PV09_03663"/>
<sequence length="177" mass="20213">MLGLLQALYACSVFHDDIGRSTQSKETKDFFYTCVGHLADPNFAIPDKDEVAALEARKKAELNAEIEKVKKEYAEKMKRKAEKRKESGKDEGSGEKSNEEEKKRTEADKVDEKERDEKIKILENSTGTPNTDGGIRIYNLHKTFYLQRLNNIRNAENAKRNLERLVALPQTPNRDPA</sequence>
<evidence type="ECO:0000313" key="3">
    <source>
        <dbReference type="Proteomes" id="UP000053259"/>
    </source>
</evidence>
<reference evidence="2 3" key="1">
    <citation type="submission" date="2015-01" db="EMBL/GenBank/DDBJ databases">
        <title>The Genome Sequence of Ochroconis gallopava CBS43764.</title>
        <authorList>
            <consortium name="The Broad Institute Genomics Platform"/>
            <person name="Cuomo C."/>
            <person name="de Hoog S."/>
            <person name="Gorbushina A."/>
            <person name="Stielow B."/>
            <person name="Teixiera M."/>
            <person name="Abouelleil A."/>
            <person name="Chapman S.B."/>
            <person name="Priest M."/>
            <person name="Young S.K."/>
            <person name="Wortman J."/>
            <person name="Nusbaum C."/>
            <person name="Birren B."/>
        </authorList>
    </citation>
    <scope>NUCLEOTIDE SEQUENCE [LARGE SCALE GENOMIC DNA]</scope>
    <source>
        <strain evidence="2 3">CBS 43764</strain>
    </source>
</reference>
<feature type="compositionally biased region" description="Basic and acidic residues" evidence="1">
    <location>
        <begin position="83"/>
        <end position="118"/>
    </location>
</feature>
<name>A0A0D1XQZ5_9PEZI</name>
<dbReference type="GO" id="GO:0007034">
    <property type="term" value="P:vacuolar transport"/>
    <property type="evidence" value="ECO:0007669"/>
    <property type="project" value="TreeGrafter"/>
</dbReference>
<dbReference type="PANTHER" id="PTHR28218:SF1">
    <property type="entry name" value="VPS4-ASSOCIATED PROTEIN 1"/>
    <property type="match status" value="1"/>
</dbReference>
<dbReference type="OrthoDB" id="2158714at2759"/>
<dbReference type="GeneID" id="27311636"/>
<dbReference type="RefSeq" id="XP_016214975.1">
    <property type="nucleotide sequence ID" value="XM_016356886.1"/>
</dbReference>
<proteinExistence type="predicted"/>
<feature type="region of interest" description="Disordered" evidence="1">
    <location>
        <begin position="75"/>
        <end position="118"/>
    </location>
</feature>
<keyword evidence="3" id="KW-1185">Reference proteome</keyword>
<dbReference type="EMBL" id="KN847538">
    <property type="protein sequence ID" value="KIW05106.1"/>
    <property type="molecule type" value="Genomic_DNA"/>
</dbReference>